<dbReference type="CDD" id="cd11304">
    <property type="entry name" value="Cadherin_repeat"/>
    <property type="match status" value="5"/>
</dbReference>
<dbReference type="PROSITE" id="PS50268">
    <property type="entry name" value="CADHERIN_2"/>
    <property type="match status" value="5"/>
</dbReference>
<dbReference type="GO" id="GO:0005509">
    <property type="term" value="F:calcium ion binding"/>
    <property type="evidence" value="ECO:0007669"/>
    <property type="project" value="UniProtKB-UniRule"/>
</dbReference>
<keyword evidence="6 8" id="KW-0472">Membrane</keyword>
<dbReference type="EMBL" id="CAIIXF020000004">
    <property type="protein sequence ID" value="CAH1781770.1"/>
    <property type="molecule type" value="Genomic_DNA"/>
</dbReference>
<proteinExistence type="predicted"/>
<dbReference type="SMART" id="SM00112">
    <property type="entry name" value="CA"/>
    <property type="match status" value="5"/>
</dbReference>
<dbReference type="PANTHER" id="PTHR24026">
    <property type="entry name" value="FAT ATYPICAL CADHERIN-RELATED"/>
    <property type="match status" value="1"/>
</dbReference>
<dbReference type="OrthoDB" id="6144753at2759"/>
<evidence type="ECO:0000256" key="6">
    <source>
        <dbReference type="ARBA" id="ARBA00023136"/>
    </source>
</evidence>
<evidence type="ECO:0000313" key="10">
    <source>
        <dbReference type="Proteomes" id="UP000749559"/>
    </source>
</evidence>
<protein>
    <submittedName>
        <fullName evidence="9">Uncharacterized protein</fullName>
    </submittedName>
</protein>
<dbReference type="Proteomes" id="UP000749559">
    <property type="component" value="Unassembled WGS sequence"/>
</dbReference>
<dbReference type="PANTHER" id="PTHR24026:SF133">
    <property type="entry name" value="CADHERIN-RELATED FAMILY MEMBER 2"/>
    <property type="match status" value="1"/>
</dbReference>
<comment type="caution">
    <text evidence="9">The sequence shown here is derived from an EMBL/GenBank/DDBJ whole genome shotgun (WGS) entry which is preliminary data.</text>
</comment>
<dbReference type="SUPFAM" id="SSF49313">
    <property type="entry name" value="Cadherin-like"/>
    <property type="match status" value="4"/>
</dbReference>
<dbReference type="NCBIfam" id="TIGR01965">
    <property type="entry name" value="VCBS_repeat"/>
    <property type="match status" value="1"/>
</dbReference>
<evidence type="ECO:0000256" key="3">
    <source>
        <dbReference type="ARBA" id="ARBA00022737"/>
    </source>
</evidence>
<evidence type="ECO:0000313" key="9">
    <source>
        <dbReference type="EMBL" id="CAH1781770.1"/>
    </source>
</evidence>
<dbReference type="PRINTS" id="PR00205">
    <property type="entry name" value="CADHERIN"/>
</dbReference>
<dbReference type="FunFam" id="2.60.40.60:FF:000020">
    <property type="entry name" value="Dachsous cadherin-related 1b"/>
    <property type="match status" value="1"/>
</dbReference>
<dbReference type="GO" id="GO:0005886">
    <property type="term" value="C:plasma membrane"/>
    <property type="evidence" value="ECO:0007669"/>
    <property type="project" value="InterPro"/>
</dbReference>
<keyword evidence="10" id="KW-1185">Reference proteome</keyword>
<dbReference type="InterPro" id="IPR002126">
    <property type="entry name" value="Cadherin-like_dom"/>
</dbReference>
<accession>A0A8J1UXQ8</accession>
<evidence type="ECO:0000256" key="2">
    <source>
        <dbReference type="ARBA" id="ARBA00022692"/>
    </source>
</evidence>
<dbReference type="Pfam" id="PF00028">
    <property type="entry name" value="Cadherin"/>
    <property type="match status" value="3"/>
</dbReference>
<keyword evidence="3" id="KW-0677">Repeat</keyword>
<evidence type="ECO:0000256" key="8">
    <source>
        <dbReference type="SAM" id="Phobius"/>
    </source>
</evidence>
<evidence type="ECO:0000256" key="1">
    <source>
        <dbReference type="ARBA" id="ARBA00004370"/>
    </source>
</evidence>
<dbReference type="PROSITE" id="PS00232">
    <property type="entry name" value="CADHERIN_1"/>
    <property type="match status" value="1"/>
</dbReference>
<evidence type="ECO:0000256" key="7">
    <source>
        <dbReference type="SAM" id="MobiDB-lite"/>
    </source>
</evidence>
<dbReference type="GO" id="GO:0007156">
    <property type="term" value="P:homophilic cell adhesion via plasma membrane adhesion molecules"/>
    <property type="evidence" value="ECO:0007669"/>
    <property type="project" value="InterPro"/>
</dbReference>
<reference evidence="9" key="1">
    <citation type="submission" date="2022-03" db="EMBL/GenBank/DDBJ databases">
        <authorList>
            <person name="Martin C."/>
        </authorList>
    </citation>
    <scope>NUCLEOTIDE SEQUENCE</scope>
</reference>
<comment type="subcellular location">
    <subcellularLocation>
        <location evidence="1">Membrane</location>
    </subcellularLocation>
</comment>
<keyword evidence="2 8" id="KW-0812">Transmembrane</keyword>
<evidence type="ECO:0000256" key="4">
    <source>
        <dbReference type="ARBA" id="ARBA00022837"/>
    </source>
</evidence>
<dbReference type="AlphaFoldDB" id="A0A8J1UXQ8"/>
<name>A0A8J1UXQ8_OWEFU</name>
<keyword evidence="5 8" id="KW-1133">Transmembrane helix</keyword>
<dbReference type="InterPro" id="IPR015919">
    <property type="entry name" value="Cadherin-like_sf"/>
</dbReference>
<gene>
    <name evidence="9" type="ORF">OFUS_LOCUS8297</name>
</gene>
<dbReference type="InterPro" id="IPR020894">
    <property type="entry name" value="Cadherin_CS"/>
</dbReference>
<organism evidence="9 10">
    <name type="scientific">Owenia fusiformis</name>
    <name type="common">Polychaete worm</name>
    <dbReference type="NCBI Taxonomy" id="6347"/>
    <lineage>
        <taxon>Eukaryota</taxon>
        <taxon>Metazoa</taxon>
        <taxon>Spiralia</taxon>
        <taxon>Lophotrochozoa</taxon>
        <taxon>Annelida</taxon>
        <taxon>Polychaeta</taxon>
        <taxon>Sedentaria</taxon>
        <taxon>Canalipalpata</taxon>
        <taxon>Sabellida</taxon>
        <taxon>Oweniida</taxon>
        <taxon>Oweniidae</taxon>
        <taxon>Owenia</taxon>
    </lineage>
</organism>
<evidence type="ECO:0000256" key="5">
    <source>
        <dbReference type="ARBA" id="ARBA00022989"/>
    </source>
</evidence>
<dbReference type="Gene3D" id="2.60.40.60">
    <property type="entry name" value="Cadherins"/>
    <property type="match status" value="5"/>
</dbReference>
<feature type="compositionally biased region" description="Polar residues" evidence="7">
    <location>
        <begin position="723"/>
        <end position="741"/>
    </location>
</feature>
<keyword evidence="4" id="KW-0106">Calcium</keyword>
<feature type="region of interest" description="Disordered" evidence="7">
    <location>
        <begin position="715"/>
        <end position="745"/>
    </location>
</feature>
<sequence>METIMEEKRAIRSSQKLWVILLLMLYGFKIQVKCEGLCKASDGEGNIALGSTIFINDIPEDYKNGTVLSVLNITGDNSEIELQITDISDPHIGFHPATRELVLLRPLERDGESGQSSISIKLSCRDLSAEQSMILISVIITIKDVNDSPPKFSEAEYSVNISELAPVGMTLIGSIEAKDADPDNSYITYSILPDTFSEYFDIPLPGKGIVTIAKALSYEKYQTMLITIMAKDNHPPVNGIDQSTLFNTANLTIHIQDGDNQNPAFNHNQYFAMVPDNITQGSLVTVKPEAIFARDQDIGINASVHYDITSDSIKGDAEYFSLDNITAELRVAKAPLEANRVYFVQIKATQVDDLDRYAIATLRVDVQGPNMNSPIFEQSMYNISVAEGLPIGDYVLRVQAIDSDKGDTVTYSFNDLTASKFFNIHPTSGEITTAQSLDYEQQKFHTFTVKATDSQYTTSSVVNVRVTDVNDNPPVFQQDTYIFEGVKEDDHVIGKVKATDQEVGSMITYSKVGEDEFFKIDPTSGVISLRGNISAIVMEQYNLFIRATDLGVPPIDSYCTVIITFPPVPFPTPQTILSIKKQTDLILVIVLSAFLGVMAIIIVGLIIYIMTRPKHINSKIKVGKESPSKDNLEGLFYMQSPGSMQLDFYGGQDATTIQENPLQESDDYTVDSNKNPVYTSTSFHGSQNGDLHHKQNGSFQADRHLGEIQLETAVVPKDDDSLNKPNGSINTSTSESISGSIPNIHRQNGVIHNSMERVQEEKPEIKVYF</sequence>
<feature type="transmembrane region" description="Helical" evidence="8">
    <location>
        <begin position="585"/>
        <end position="611"/>
    </location>
</feature>
<dbReference type="InterPro" id="IPR010221">
    <property type="entry name" value="VCBS_dom"/>
</dbReference>